<accession>A0AA38FLE6</accession>
<reference evidence="1 2" key="1">
    <citation type="journal article" date="2021" name="Nat. Plants">
        <title>The Taxus genome provides insights into paclitaxel biosynthesis.</title>
        <authorList>
            <person name="Xiong X."/>
            <person name="Gou J."/>
            <person name="Liao Q."/>
            <person name="Li Y."/>
            <person name="Zhou Q."/>
            <person name="Bi G."/>
            <person name="Li C."/>
            <person name="Du R."/>
            <person name="Wang X."/>
            <person name="Sun T."/>
            <person name="Guo L."/>
            <person name="Liang H."/>
            <person name="Lu P."/>
            <person name="Wu Y."/>
            <person name="Zhang Z."/>
            <person name="Ro D.K."/>
            <person name="Shang Y."/>
            <person name="Huang S."/>
            <person name="Yan J."/>
        </authorList>
    </citation>
    <scope>NUCLEOTIDE SEQUENCE [LARGE SCALE GENOMIC DNA]</scope>
    <source>
        <strain evidence="1">Ta-2019</strain>
    </source>
</reference>
<dbReference type="AlphaFoldDB" id="A0AA38FLE6"/>
<feature type="non-terminal residue" evidence="1">
    <location>
        <position position="1"/>
    </location>
</feature>
<proteinExistence type="predicted"/>
<name>A0AA38FLE6_TAXCH</name>
<evidence type="ECO:0000313" key="1">
    <source>
        <dbReference type="EMBL" id="KAH9306237.1"/>
    </source>
</evidence>
<organism evidence="1 2">
    <name type="scientific">Taxus chinensis</name>
    <name type="common">Chinese yew</name>
    <name type="synonym">Taxus wallichiana var. chinensis</name>
    <dbReference type="NCBI Taxonomy" id="29808"/>
    <lineage>
        <taxon>Eukaryota</taxon>
        <taxon>Viridiplantae</taxon>
        <taxon>Streptophyta</taxon>
        <taxon>Embryophyta</taxon>
        <taxon>Tracheophyta</taxon>
        <taxon>Spermatophyta</taxon>
        <taxon>Pinopsida</taxon>
        <taxon>Pinidae</taxon>
        <taxon>Conifers II</taxon>
        <taxon>Cupressales</taxon>
        <taxon>Taxaceae</taxon>
        <taxon>Taxus</taxon>
    </lineage>
</organism>
<gene>
    <name evidence="1" type="ORF">KI387_010641</name>
</gene>
<comment type="caution">
    <text evidence="1">The sequence shown here is derived from an EMBL/GenBank/DDBJ whole genome shotgun (WGS) entry which is preliminary data.</text>
</comment>
<sequence>KENEADDRITAVGATFDVVDSIKRNKGQPHIHVIVRPVVPDNNTCWKVFENDQQIINFLQEEAKFSARNQDKLEQQYGDQ</sequence>
<dbReference type="Proteomes" id="UP000824469">
    <property type="component" value="Unassembled WGS sequence"/>
</dbReference>
<evidence type="ECO:0000313" key="2">
    <source>
        <dbReference type="Proteomes" id="UP000824469"/>
    </source>
</evidence>
<keyword evidence="2" id="KW-1185">Reference proteome</keyword>
<feature type="non-terminal residue" evidence="1">
    <location>
        <position position="80"/>
    </location>
</feature>
<protein>
    <submittedName>
        <fullName evidence="1">Uncharacterized protein</fullName>
    </submittedName>
</protein>
<dbReference type="EMBL" id="JAHRHJ020000008">
    <property type="protein sequence ID" value="KAH9306237.1"/>
    <property type="molecule type" value="Genomic_DNA"/>
</dbReference>